<evidence type="ECO:0000256" key="6">
    <source>
        <dbReference type="SAM" id="MobiDB-lite"/>
    </source>
</evidence>
<dbReference type="Gene3D" id="3.30.1890.10">
    <property type="entry name" value="FepE-like"/>
    <property type="match status" value="1"/>
</dbReference>
<dbReference type="SUPFAM" id="SSF160355">
    <property type="entry name" value="Bacterial polysaccharide co-polymerase-like"/>
    <property type="match status" value="1"/>
</dbReference>
<organism evidence="10">
    <name type="scientific">Providencia rettgeri</name>
    <dbReference type="NCBI Taxonomy" id="587"/>
    <lineage>
        <taxon>Bacteria</taxon>
        <taxon>Pseudomonadati</taxon>
        <taxon>Pseudomonadota</taxon>
        <taxon>Gammaproteobacteria</taxon>
        <taxon>Enterobacterales</taxon>
        <taxon>Morganellaceae</taxon>
        <taxon>Providencia</taxon>
    </lineage>
</organism>
<evidence type="ECO:0000313" key="10">
    <source>
        <dbReference type="EMBL" id="ELR5218018.1"/>
    </source>
</evidence>
<dbReference type="PANTHER" id="PTHR32309">
    <property type="entry name" value="TYROSINE-PROTEIN KINASE"/>
    <property type="match status" value="1"/>
</dbReference>
<evidence type="ECO:0000256" key="2">
    <source>
        <dbReference type="ARBA" id="ARBA00022475"/>
    </source>
</evidence>
<evidence type="ECO:0000256" key="4">
    <source>
        <dbReference type="ARBA" id="ARBA00022989"/>
    </source>
</evidence>
<dbReference type="PANTHER" id="PTHR32309:SF13">
    <property type="entry name" value="FERRIC ENTEROBACTIN TRANSPORT PROTEIN FEPE"/>
    <property type="match status" value="1"/>
</dbReference>
<feature type="region of interest" description="Disordered" evidence="6">
    <location>
        <begin position="1"/>
        <end position="24"/>
    </location>
</feature>
<comment type="caution">
    <text evidence="10">The sequence shown here is derived from an EMBL/GenBank/DDBJ whole genome shotgun (WGS) entry which is preliminary data.</text>
</comment>
<dbReference type="NCBIfam" id="NF007699">
    <property type="entry name" value="PRK10381.1"/>
    <property type="match status" value="1"/>
</dbReference>
<evidence type="ECO:0000313" key="11">
    <source>
        <dbReference type="EMBL" id="EMR4590205.1"/>
    </source>
</evidence>
<evidence type="ECO:0000259" key="8">
    <source>
        <dbReference type="Pfam" id="PF02706"/>
    </source>
</evidence>
<dbReference type="InterPro" id="IPR003856">
    <property type="entry name" value="LPS_length_determ_N"/>
</dbReference>
<evidence type="ECO:0000256" key="7">
    <source>
        <dbReference type="SAM" id="Phobius"/>
    </source>
</evidence>
<dbReference type="EMBL" id="ABEXCJ040000004">
    <property type="protein sequence ID" value="ELR5218018.1"/>
    <property type="molecule type" value="Genomic_DNA"/>
</dbReference>
<dbReference type="GO" id="GO:0004713">
    <property type="term" value="F:protein tyrosine kinase activity"/>
    <property type="evidence" value="ECO:0007669"/>
    <property type="project" value="TreeGrafter"/>
</dbReference>
<keyword evidence="3 7" id="KW-0812">Transmembrane</keyword>
<comment type="subcellular location">
    <subcellularLocation>
        <location evidence="1">Cell membrane</location>
        <topology evidence="1">Multi-pass membrane protein</topology>
    </subcellularLocation>
</comment>
<evidence type="ECO:0000256" key="3">
    <source>
        <dbReference type="ARBA" id="ARBA00022692"/>
    </source>
</evidence>
<keyword evidence="5 7" id="KW-0472">Membrane</keyword>
<reference evidence="10" key="1">
    <citation type="submission" date="2023-10" db="EMBL/GenBank/DDBJ databases">
        <authorList>
            <consortium name="Clinical and Environmental Microbiology Branch: Whole genome sequencing antimicrobial resistance pathogens in the healthcare setting"/>
        </authorList>
    </citation>
    <scope>NUCLEOTIDE SEQUENCE</scope>
    <source>
        <strain evidence="10">2020QW-00022</strain>
    </source>
</reference>
<keyword evidence="2" id="KW-1003">Cell membrane</keyword>
<dbReference type="Pfam" id="PF13807">
    <property type="entry name" value="GNVR"/>
    <property type="match status" value="1"/>
</dbReference>
<dbReference type="Pfam" id="PF02706">
    <property type="entry name" value="Wzz"/>
    <property type="match status" value="1"/>
</dbReference>
<protein>
    <submittedName>
        <fullName evidence="10">LPS O-antigen length regulator</fullName>
    </submittedName>
</protein>
<dbReference type="GO" id="GO:0005886">
    <property type="term" value="C:plasma membrane"/>
    <property type="evidence" value="ECO:0007669"/>
    <property type="project" value="UniProtKB-SubCell"/>
</dbReference>
<evidence type="ECO:0000259" key="9">
    <source>
        <dbReference type="Pfam" id="PF13807"/>
    </source>
</evidence>
<gene>
    <name evidence="10" type="primary">fepE</name>
    <name evidence="11" type="ORF">M0K77_002538</name>
    <name evidence="10" type="ORF">M0K77_RS12690</name>
</gene>
<evidence type="ECO:0000256" key="1">
    <source>
        <dbReference type="ARBA" id="ARBA00004651"/>
    </source>
</evidence>
<keyword evidence="4 7" id="KW-1133">Transmembrane helix</keyword>
<evidence type="ECO:0000256" key="5">
    <source>
        <dbReference type="ARBA" id="ARBA00023136"/>
    </source>
</evidence>
<name>A0AAD2VTF7_PRORE</name>
<feature type="domain" description="Polysaccharide chain length determinant N-terminal" evidence="8">
    <location>
        <begin position="34"/>
        <end position="128"/>
    </location>
</feature>
<dbReference type="InterPro" id="IPR050445">
    <property type="entry name" value="Bact_polysacc_biosynth/exp"/>
</dbReference>
<sequence>MSFGINMSNKQQPPQSNIEQKTTSAHQFHIQQNDEIDLMALFSILLKHKFLILIFTIVCIGVSAGVVKLLPQKWSSTAIVIPPASEELKEVNAFKAQLDVLDVPVDLSAQRVFTAFIDQYRSKVNQENYIRSTEYYHNLVEKIDPKDDVIAQQRLVNSIISNDIRIQDLSKEKNSTSNDIVLSFTAPSPTEAQDLLEGYIRYSASKVRQQLKVEIDNMISEKLIYASESLKREVSKIQTEYDVKVERLKRAVDIAKAAGIEKPIASESVAINDDPDYPIALGTEALERKLLIETQNRDLALMSENLQNRKIYLDNLQEITAKELAFTPVKFILTPDLPLQKDSPKSALIVALSAILGLILSCAFVLSRELYRDYKHQNQ</sequence>
<feature type="transmembrane region" description="Helical" evidence="7">
    <location>
        <begin position="347"/>
        <end position="366"/>
    </location>
</feature>
<dbReference type="AlphaFoldDB" id="A0AAD2VTF7"/>
<feature type="domain" description="Tyrosine-protein kinase G-rich" evidence="9">
    <location>
        <begin position="293"/>
        <end position="369"/>
    </location>
</feature>
<accession>A0AAD2VTF7</accession>
<proteinExistence type="predicted"/>
<dbReference type="EMBL" id="ABEXCJ050000004">
    <property type="protein sequence ID" value="EMR4590205.1"/>
    <property type="molecule type" value="Genomic_DNA"/>
</dbReference>
<feature type="transmembrane region" description="Helical" evidence="7">
    <location>
        <begin position="50"/>
        <end position="70"/>
    </location>
</feature>
<dbReference type="InterPro" id="IPR032807">
    <property type="entry name" value="GNVR"/>
</dbReference>